<dbReference type="AlphaFoldDB" id="A0A284R1Z9"/>
<accession>A0A284R1Z9</accession>
<proteinExistence type="predicted"/>
<sequence length="143" mass="16569">MLIPSRDGAYFIDVQNQSAMMQISKVCRDLAPVEHTITKLDLEIFLNTVWRIGGYTPFFQDGHFVRVSQYCDLGYRTHDLVSFKFPSHNAQSSIRTIIRDECVFSQSLVIPLVGPYIKDKEKHQNEIQGYCQYPLMLLFSEQT</sequence>
<keyword evidence="2" id="KW-1185">Reference proteome</keyword>
<gene>
    <name evidence="1" type="ORF">ARMOST_06085</name>
</gene>
<organism evidence="1 2">
    <name type="scientific">Armillaria ostoyae</name>
    <name type="common">Armillaria root rot fungus</name>
    <dbReference type="NCBI Taxonomy" id="47428"/>
    <lineage>
        <taxon>Eukaryota</taxon>
        <taxon>Fungi</taxon>
        <taxon>Dikarya</taxon>
        <taxon>Basidiomycota</taxon>
        <taxon>Agaricomycotina</taxon>
        <taxon>Agaricomycetes</taxon>
        <taxon>Agaricomycetidae</taxon>
        <taxon>Agaricales</taxon>
        <taxon>Marasmiineae</taxon>
        <taxon>Physalacriaceae</taxon>
        <taxon>Armillaria</taxon>
    </lineage>
</organism>
<reference evidence="2" key="1">
    <citation type="journal article" date="2017" name="Nat. Ecol. Evol.">
        <title>Genome expansion and lineage-specific genetic innovations in the forest pathogenic fungi Armillaria.</title>
        <authorList>
            <person name="Sipos G."/>
            <person name="Prasanna A.N."/>
            <person name="Walter M.C."/>
            <person name="O'Connor E."/>
            <person name="Balint B."/>
            <person name="Krizsan K."/>
            <person name="Kiss B."/>
            <person name="Hess J."/>
            <person name="Varga T."/>
            <person name="Slot J."/>
            <person name="Riley R."/>
            <person name="Boka B."/>
            <person name="Rigling D."/>
            <person name="Barry K."/>
            <person name="Lee J."/>
            <person name="Mihaltcheva S."/>
            <person name="LaButti K."/>
            <person name="Lipzen A."/>
            <person name="Waldron R."/>
            <person name="Moloney N.M."/>
            <person name="Sperisen C."/>
            <person name="Kredics L."/>
            <person name="Vagvoelgyi C."/>
            <person name="Patrignani A."/>
            <person name="Fitzpatrick D."/>
            <person name="Nagy I."/>
            <person name="Doyle S."/>
            <person name="Anderson J.B."/>
            <person name="Grigoriev I.V."/>
            <person name="Gueldener U."/>
            <person name="Muensterkoetter M."/>
            <person name="Nagy L.G."/>
        </authorList>
    </citation>
    <scope>NUCLEOTIDE SEQUENCE [LARGE SCALE GENOMIC DNA]</scope>
    <source>
        <strain evidence="2">C18/9</strain>
    </source>
</reference>
<evidence type="ECO:0000313" key="1">
    <source>
        <dbReference type="EMBL" id="SJL02749.1"/>
    </source>
</evidence>
<dbReference type="EMBL" id="FUEG01000003">
    <property type="protein sequence ID" value="SJL02749.1"/>
    <property type="molecule type" value="Genomic_DNA"/>
</dbReference>
<name>A0A284R1Z9_ARMOS</name>
<protein>
    <submittedName>
        <fullName evidence="1">Uncharacterized protein</fullName>
    </submittedName>
</protein>
<evidence type="ECO:0000313" key="2">
    <source>
        <dbReference type="Proteomes" id="UP000219338"/>
    </source>
</evidence>
<dbReference type="Proteomes" id="UP000219338">
    <property type="component" value="Unassembled WGS sequence"/>
</dbReference>